<evidence type="ECO:0000313" key="1">
    <source>
        <dbReference type="EMBL" id="KOF65834.1"/>
    </source>
</evidence>
<dbReference type="KEGG" id="obi:106882415"/>
<dbReference type="AlphaFoldDB" id="A0A0L8FMB5"/>
<protein>
    <submittedName>
        <fullName evidence="1">Uncharacterized protein</fullName>
    </submittedName>
</protein>
<sequence>MYYPTYPYYHEKKKELKSLVFKTSVYDLYMSVETLFNTVQHISWCICKAYRFRGSVSLKKTCTIQFPTQKSTHSASDRKRILIFLILKRDSRDRNFLVDFLTDHSFTTIYYYANLISSHISINNQGTTNCSSYLSNIRLYMH</sequence>
<dbReference type="EMBL" id="KQ428820">
    <property type="protein sequence ID" value="KOF65834.1"/>
    <property type="molecule type" value="Genomic_DNA"/>
</dbReference>
<accession>A0A0L8FMB5</accession>
<gene>
    <name evidence="1" type="ORF">OCBIM_22014245mg</name>
</gene>
<proteinExistence type="predicted"/>
<name>A0A0L8FMB5_OCTBM</name>
<organism evidence="1">
    <name type="scientific">Octopus bimaculoides</name>
    <name type="common">California two-spotted octopus</name>
    <dbReference type="NCBI Taxonomy" id="37653"/>
    <lineage>
        <taxon>Eukaryota</taxon>
        <taxon>Metazoa</taxon>
        <taxon>Spiralia</taxon>
        <taxon>Lophotrochozoa</taxon>
        <taxon>Mollusca</taxon>
        <taxon>Cephalopoda</taxon>
        <taxon>Coleoidea</taxon>
        <taxon>Octopodiformes</taxon>
        <taxon>Octopoda</taxon>
        <taxon>Incirrata</taxon>
        <taxon>Octopodidae</taxon>
        <taxon>Octopus</taxon>
    </lineage>
</organism>
<reference evidence="1" key="1">
    <citation type="submission" date="2015-07" db="EMBL/GenBank/DDBJ databases">
        <title>MeaNS - Measles Nucleotide Surveillance Program.</title>
        <authorList>
            <person name="Tran T."/>
            <person name="Druce J."/>
        </authorList>
    </citation>
    <scope>NUCLEOTIDE SEQUENCE</scope>
    <source>
        <strain evidence="1">UCB-OBI-ISO-001</strain>
        <tissue evidence="1">Gonad</tissue>
    </source>
</reference>